<dbReference type="GO" id="GO:0006935">
    <property type="term" value="P:chemotaxis"/>
    <property type="evidence" value="ECO:0007669"/>
    <property type="project" value="InterPro"/>
</dbReference>
<dbReference type="EMBL" id="CP031093">
    <property type="protein sequence ID" value="QCF26343.1"/>
    <property type="molecule type" value="Genomic_DNA"/>
</dbReference>
<dbReference type="InterPro" id="IPR004089">
    <property type="entry name" value="MCPsignal_dom"/>
</dbReference>
<keyword evidence="5 10" id="KW-0472">Membrane</keyword>
<evidence type="ECO:0000256" key="2">
    <source>
        <dbReference type="ARBA" id="ARBA00022519"/>
    </source>
</evidence>
<protein>
    <submittedName>
        <fullName evidence="14">Methyl-accepting chemotaxis protein</fullName>
    </submittedName>
</protein>
<dbReference type="PANTHER" id="PTHR32089:SF119">
    <property type="entry name" value="METHYL-ACCEPTING CHEMOTAXIS PROTEIN CTPL"/>
    <property type="match status" value="1"/>
</dbReference>
<proteinExistence type="inferred from homology"/>
<feature type="transmembrane region" description="Helical" evidence="10">
    <location>
        <begin position="324"/>
        <end position="346"/>
    </location>
</feature>
<evidence type="ECO:0000259" key="13">
    <source>
        <dbReference type="PROSITE" id="PS50885"/>
    </source>
</evidence>
<dbReference type="GO" id="GO:0005886">
    <property type="term" value="C:plasma membrane"/>
    <property type="evidence" value="ECO:0007669"/>
    <property type="project" value="UniProtKB-SubCell"/>
</dbReference>
<dbReference type="Gene3D" id="1.10.287.950">
    <property type="entry name" value="Methyl-accepting chemotaxis protein"/>
    <property type="match status" value="1"/>
</dbReference>
<keyword evidence="6 8" id="KW-0807">Transducer</keyword>
<dbReference type="CDD" id="cd11386">
    <property type="entry name" value="MCP_signal"/>
    <property type="match status" value="1"/>
</dbReference>
<sequence>MKRLLSPAVLLMNRLNLISKFSLISVLFLIPIAGLGYLVVHQTNQAIASIEGAHDGLEALKDVSRLNQLLEQYRDYRTVATLGMGEMTPRSDEVAAEIESMLSSLQARPNLFTGTEQFQAQLADLSSEWQVIRTEDVYQQALDGQFRYYAQLVQKGRTLTRVLLQTSGLGQDPSRENQLALELGTKAVFEATAALGLARVYGIWALDQGQMDSRMADEVNGLYDRLASLDVAFSGAVDVLLDGAPTIAASHTDRLEAASAALPAAQAYLDENVIVPFRLDTPPADFDAELSQRIDTFYDLSDSLYGSIGTNLQDRLSAQAQKRFMIFALLALVLAVVVYVYVGFLVSVKQAISNFSQAARQVAAGDLTVSIHLDNRDELGALTGEFNNMTARMRELIKTVSGTSGAVDMQAQRVNDSAHSNNEAVSKQEHETREISEAMQQMVAAVQEVAESSQKASDSARQADDQADQGREVVDETVRTISRLADEIRSAAETIDRVSVDSNAISQVLVEIKAIAEQTNLLALNAAIEAARAGDQGRGFAVVADEVRSLSQRTHKSTEEIEGMIGRLQTGVQGAVKAMSNSHKVTEETVAQSGRVTDALGHIVNSISQIVDMSQQIAQAAEEQTAVAKNISSNVERISDLSRETAGNADETLGASKELSGLTGSLQKVIETFRT</sequence>
<evidence type="ECO:0000313" key="15">
    <source>
        <dbReference type="Proteomes" id="UP000298049"/>
    </source>
</evidence>
<evidence type="ECO:0000256" key="10">
    <source>
        <dbReference type="SAM" id="Phobius"/>
    </source>
</evidence>
<evidence type="ECO:0000256" key="5">
    <source>
        <dbReference type="ARBA" id="ARBA00023136"/>
    </source>
</evidence>
<dbReference type="GO" id="GO:0007165">
    <property type="term" value="P:signal transduction"/>
    <property type="evidence" value="ECO:0007669"/>
    <property type="project" value="UniProtKB-KW"/>
</dbReference>
<comment type="similarity">
    <text evidence="7">Belongs to the methyl-accepting chemotaxis (MCP) protein family.</text>
</comment>
<dbReference type="Pfam" id="PF00672">
    <property type="entry name" value="HAMP"/>
    <property type="match status" value="1"/>
</dbReference>
<feature type="transmembrane region" description="Helical" evidence="10">
    <location>
        <begin position="21"/>
        <end position="40"/>
    </location>
</feature>
<feature type="region of interest" description="Disordered" evidence="9">
    <location>
        <begin position="448"/>
        <end position="473"/>
    </location>
</feature>
<dbReference type="SUPFAM" id="SSF58104">
    <property type="entry name" value="Methyl-accepting chemotaxis protein (MCP) signaling domain"/>
    <property type="match status" value="1"/>
</dbReference>
<dbReference type="KEGG" id="hmi:soil367_10585"/>
<keyword evidence="3 10" id="KW-0812">Transmembrane</keyword>
<gene>
    <name evidence="14" type="ORF">soil367_10585</name>
</gene>
<dbReference type="InterPro" id="IPR003660">
    <property type="entry name" value="HAMP_dom"/>
</dbReference>
<dbReference type="InterPro" id="IPR000727">
    <property type="entry name" value="T_SNARE_dom"/>
</dbReference>
<dbReference type="AlphaFoldDB" id="A0A4P7XI24"/>
<evidence type="ECO:0000256" key="7">
    <source>
        <dbReference type="ARBA" id="ARBA00029447"/>
    </source>
</evidence>
<evidence type="ECO:0000259" key="11">
    <source>
        <dbReference type="PROSITE" id="PS50111"/>
    </source>
</evidence>
<dbReference type="PRINTS" id="PR00260">
    <property type="entry name" value="CHEMTRNSDUCR"/>
</dbReference>
<dbReference type="InterPro" id="IPR004090">
    <property type="entry name" value="Chemotax_Me-accpt_rcpt"/>
</dbReference>
<dbReference type="SMART" id="SM00304">
    <property type="entry name" value="HAMP"/>
    <property type="match status" value="2"/>
</dbReference>
<keyword evidence="15" id="KW-1185">Reference proteome</keyword>
<evidence type="ECO:0000256" key="4">
    <source>
        <dbReference type="ARBA" id="ARBA00022989"/>
    </source>
</evidence>
<feature type="domain" description="HAMP" evidence="13">
    <location>
        <begin position="346"/>
        <end position="398"/>
    </location>
</feature>
<dbReference type="PANTHER" id="PTHR32089">
    <property type="entry name" value="METHYL-ACCEPTING CHEMOTAXIS PROTEIN MCPB"/>
    <property type="match status" value="1"/>
</dbReference>
<keyword evidence="2" id="KW-0997">Cell inner membrane</keyword>
<name>A0A4P7XI24_9ALTE</name>
<evidence type="ECO:0000256" key="3">
    <source>
        <dbReference type="ARBA" id="ARBA00022692"/>
    </source>
</evidence>
<evidence type="ECO:0000256" key="6">
    <source>
        <dbReference type="ARBA" id="ARBA00023224"/>
    </source>
</evidence>
<comment type="subcellular location">
    <subcellularLocation>
        <location evidence="1">Cell inner membrane</location>
        <topology evidence="1">Multi-pass membrane protein</topology>
    </subcellularLocation>
</comment>
<dbReference type="FunFam" id="1.10.287.950:FF:000001">
    <property type="entry name" value="Methyl-accepting chemotaxis sensory transducer"/>
    <property type="match status" value="1"/>
</dbReference>
<dbReference type="PROSITE" id="PS50192">
    <property type="entry name" value="T_SNARE"/>
    <property type="match status" value="1"/>
</dbReference>
<feature type="domain" description="T-SNARE coiled-coil homology" evidence="12">
    <location>
        <begin position="598"/>
        <end position="652"/>
    </location>
</feature>
<keyword evidence="2" id="KW-1003">Cell membrane</keyword>
<organism evidence="14 15">
    <name type="scientific">Hydrocarboniclastica marina</name>
    <dbReference type="NCBI Taxonomy" id="2259620"/>
    <lineage>
        <taxon>Bacteria</taxon>
        <taxon>Pseudomonadati</taxon>
        <taxon>Pseudomonadota</taxon>
        <taxon>Gammaproteobacteria</taxon>
        <taxon>Alteromonadales</taxon>
        <taxon>Alteromonadaceae</taxon>
        <taxon>Hydrocarboniclastica</taxon>
    </lineage>
</organism>
<feature type="compositionally biased region" description="Basic and acidic residues" evidence="9">
    <location>
        <begin position="461"/>
        <end position="473"/>
    </location>
</feature>
<keyword evidence="4 10" id="KW-1133">Transmembrane helix</keyword>
<accession>A0A4P7XI24</accession>
<reference evidence="14 15" key="1">
    <citation type="submission" date="2018-07" db="EMBL/GenBank/DDBJ databases">
        <title>Marsedoiliclastica nanhaica gen. nov. sp. nov., a novel marine hydrocarbonoclastic bacterium isolated from an in-situ enriched hydrocarbon-degrading consortium in deep-sea sediment.</title>
        <authorList>
            <person name="Dong C."/>
            <person name="Ma T."/>
            <person name="Liu R."/>
            <person name="Shao Z."/>
        </authorList>
    </citation>
    <scope>NUCLEOTIDE SEQUENCE [LARGE SCALE GENOMIC DNA]</scope>
    <source>
        <strain evidence="15">soil36-7</strain>
    </source>
</reference>
<dbReference type="SMART" id="SM00283">
    <property type="entry name" value="MA"/>
    <property type="match status" value="1"/>
</dbReference>
<evidence type="ECO:0000256" key="8">
    <source>
        <dbReference type="PROSITE-ProRule" id="PRU00284"/>
    </source>
</evidence>
<evidence type="ECO:0000313" key="14">
    <source>
        <dbReference type="EMBL" id="QCF26343.1"/>
    </source>
</evidence>
<dbReference type="Pfam" id="PF00015">
    <property type="entry name" value="MCPsignal"/>
    <property type="match status" value="1"/>
</dbReference>
<evidence type="ECO:0000259" key="12">
    <source>
        <dbReference type="PROSITE" id="PS50192"/>
    </source>
</evidence>
<evidence type="ECO:0000256" key="1">
    <source>
        <dbReference type="ARBA" id="ARBA00004429"/>
    </source>
</evidence>
<evidence type="ECO:0000256" key="9">
    <source>
        <dbReference type="SAM" id="MobiDB-lite"/>
    </source>
</evidence>
<dbReference type="GO" id="GO:0004888">
    <property type="term" value="F:transmembrane signaling receptor activity"/>
    <property type="evidence" value="ECO:0007669"/>
    <property type="project" value="InterPro"/>
</dbReference>
<feature type="domain" description="Methyl-accepting transducer" evidence="11">
    <location>
        <begin position="403"/>
        <end position="639"/>
    </location>
</feature>
<dbReference type="OrthoDB" id="5800769at2"/>
<dbReference type="CDD" id="cd06225">
    <property type="entry name" value="HAMP"/>
    <property type="match status" value="1"/>
</dbReference>
<dbReference type="PROSITE" id="PS50111">
    <property type="entry name" value="CHEMOTAXIS_TRANSDUC_2"/>
    <property type="match status" value="1"/>
</dbReference>
<dbReference type="PROSITE" id="PS50885">
    <property type="entry name" value="HAMP"/>
    <property type="match status" value="1"/>
</dbReference>
<dbReference type="Proteomes" id="UP000298049">
    <property type="component" value="Chromosome"/>
</dbReference>